<dbReference type="SUPFAM" id="SSF55073">
    <property type="entry name" value="Nucleotide cyclase"/>
    <property type="match status" value="1"/>
</dbReference>
<dbReference type="GO" id="GO:0000160">
    <property type="term" value="P:phosphorelay signal transduction system"/>
    <property type="evidence" value="ECO:0007669"/>
    <property type="project" value="InterPro"/>
</dbReference>
<dbReference type="InterPro" id="IPR001789">
    <property type="entry name" value="Sig_transdc_resp-reg_receiver"/>
</dbReference>
<dbReference type="NCBIfam" id="TIGR00254">
    <property type="entry name" value="GGDEF"/>
    <property type="match status" value="1"/>
</dbReference>
<feature type="domain" description="Response regulatory" evidence="2">
    <location>
        <begin position="3"/>
        <end position="119"/>
    </location>
</feature>
<dbReference type="FunFam" id="3.20.20.450:FF:000001">
    <property type="entry name" value="Cyclic di-GMP phosphodiesterase yahA"/>
    <property type="match status" value="1"/>
</dbReference>
<proteinExistence type="predicted"/>
<dbReference type="SMART" id="SM00448">
    <property type="entry name" value="REC"/>
    <property type="match status" value="1"/>
</dbReference>
<evidence type="ECO:0000256" key="1">
    <source>
        <dbReference type="PROSITE-ProRule" id="PRU00169"/>
    </source>
</evidence>
<keyword evidence="1" id="KW-0597">Phosphoprotein</keyword>
<dbReference type="SUPFAM" id="SSF141868">
    <property type="entry name" value="EAL domain-like"/>
    <property type="match status" value="1"/>
</dbReference>
<dbReference type="InterPro" id="IPR011006">
    <property type="entry name" value="CheY-like_superfamily"/>
</dbReference>
<dbReference type="PROSITE" id="PS50110">
    <property type="entry name" value="RESPONSE_REGULATORY"/>
    <property type="match status" value="1"/>
</dbReference>
<dbReference type="PROSITE" id="PS50887">
    <property type="entry name" value="GGDEF"/>
    <property type="match status" value="1"/>
</dbReference>
<dbReference type="SUPFAM" id="SSF52172">
    <property type="entry name" value="CheY-like"/>
    <property type="match status" value="1"/>
</dbReference>
<dbReference type="CDD" id="cd17574">
    <property type="entry name" value="REC_OmpR"/>
    <property type="match status" value="1"/>
</dbReference>
<dbReference type="InterPro" id="IPR050706">
    <property type="entry name" value="Cyclic-di-GMP_PDE-like"/>
</dbReference>
<reference evidence="5" key="1">
    <citation type="submission" date="2021-04" db="EMBL/GenBank/DDBJ databases">
        <title>Genome sequence of Woronichinia naegeliana from Washington state freshwater lake bloom.</title>
        <authorList>
            <person name="Dreher T.W."/>
        </authorList>
    </citation>
    <scope>NUCLEOTIDE SEQUENCE</scope>
    <source>
        <strain evidence="5">WA131</strain>
    </source>
</reference>
<evidence type="ECO:0000259" key="3">
    <source>
        <dbReference type="PROSITE" id="PS50883"/>
    </source>
</evidence>
<dbReference type="Pfam" id="PF00563">
    <property type="entry name" value="EAL"/>
    <property type="match status" value="1"/>
</dbReference>
<dbReference type="InterPro" id="IPR029787">
    <property type="entry name" value="Nucleotide_cyclase"/>
</dbReference>
<dbReference type="EMBL" id="CP073041">
    <property type="protein sequence ID" value="UXE63368.1"/>
    <property type="molecule type" value="Genomic_DNA"/>
</dbReference>
<dbReference type="Pfam" id="PF00990">
    <property type="entry name" value="GGDEF"/>
    <property type="match status" value="1"/>
</dbReference>
<dbReference type="KEGG" id="wna:KA717_12465"/>
<sequence length="588" mass="66331">MTTILVIEDELPIRELIAEMLMLEDFEVLQAGNGREGIEIAQSQCPNLIICDVMMPVLDGYGVLTALQQDTSTASIPFVFLTARGTKQDIRYGMNLGADDYLIKPFTQDELLDAISIRLRKQANSLQQYRSELESKQEQLDYLLYHDPLTQLPNQLSLQDKFQQIVVSVAPTIPSTPDEVTFPLILISLDRLHLINQLLGYEGGNELLCALVKEIQSFLQPQDIITYLNSNEFVILLVAERQTLNLETAHAQTTNFIQSLLQKLSTPLLIRHQEVVLHLLFGIAFYPHNGRTLAQLLQKATIAKESAKSQLSAPFQFYRPELTAVNDPLQLESDLRGALAKEQFVIYYQPQINTQSHRIIGAEALIRWIHPQRGLVSPGLFIPLAEETGLIQEIGEWILDHVCQQIKQWLDLDLSPVRIAVNLSARQFQQPNLAIWLANLLQKWGTDSSYLEVELTESMLVRDIPASIEQLQAIKSLGIRVAMDDFGTGYSSLSYLQQFPFDILKIDQCFIRKIDQNPKNAAIAQAIIMMAHQLNLRVIAEGVETPAELAFLQKNGCDDLQGYLFSPPVNAKIFTQMLQSKQSLFPTP</sequence>
<dbReference type="Gene3D" id="3.40.50.2300">
    <property type="match status" value="1"/>
</dbReference>
<dbReference type="CDD" id="cd01949">
    <property type="entry name" value="GGDEF"/>
    <property type="match status" value="1"/>
</dbReference>
<evidence type="ECO:0000259" key="2">
    <source>
        <dbReference type="PROSITE" id="PS50110"/>
    </source>
</evidence>
<dbReference type="SMART" id="SM00267">
    <property type="entry name" value="GGDEF"/>
    <property type="match status" value="1"/>
</dbReference>
<dbReference type="PANTHER" id="PTHR33121:SF71">
    <property type="entry name" value="OXYGEN SENSOR PROTEIN DOSP"/>
    <property type="match status" value="1"/>
</dbReference>
<gene>
    <name evidence="5" type="ORF">KA717_12465</name>
</gene>
<evidence type="ECO:0000259" key="4">
    <source>
        <dbReference type="PROSITE" id="PS50887"/>
    </source>
</evidence>
<feature type="domain" description="GGDEF" evidence="4">
    <location>
        <begin position="180"/>
        <end position="320"/>
    </location>
</feature>
<name>A0A977L0N6_9CYAN</name>
<dbReference type="CDD" id="cd01948">
    <property type="entry name" value="EAL"/>
    <property type="match status" value="1"/>
</dbReference>
<feature type="modified residue" description="4-aspartylphosphate" evidence="1">
    <location>
        <position position="52"/>
    </location>
</feature>
<feature type="domain" description="EAL" evidence="3">
    <location>
        <begin position="328"/>
        <end position="582"/>
    </location>
</feature>
<dbReference type="InterPro" id="IPR001633">
    <property type="entry name" value="EAL_dom"/>
</dbReference>
<dbReference type="Gene3D" id="3.20.20.450">
    <property type="entry name" value="EAL domain"/>
    <property type="match status" value="1"/>
</dbReference>
<dbReference type="Gene3D" id="3.30.70.270">
    <property type="match status" value="1"/>
</dbReference>
<dbReference type="PROSITE" id="PS50883">
    <property type="entry name" value="EAL"/>
    <property type="match status" value="1"/>
</dbReference>
<dbReference type="Pfam" id="PF00072">
    <property type="entry name" value="Response_reg"/>
    <property type="match status" value="1"/>
</dbReference>
<organism evidence="5">
    <name type="scientific">Woronichinia naegeliana WA131</name>
    <dbReference type="NCBI Taxonomy" id="2824559"/>
    <lineage>
        <taxon>Bacteria</taxon>
        <taxon>Bacillati</taxon>
        <taxon>Cyanobacteriota</taxon>
        <taxon>Cyanophyceae</taxon>
        <taxon>Synechococcales</taxon>
        <taxon>Coelosphaeriaceae</taxon>
        <taxon>Woronichinia</taxon>
    </lineage>
</organism>
<evidence type="ECO:0000313" key="5">
    <source>
        <dbReference type="EMBL" id="UXE63368.1"/>
    </source>
</evidence>
<dbReference type="InterPro" id="IPR043128">
    <property type="entry name" value="Rev_trsase/Diguanyl_cyclase"/>
</dbReference>
<dbReference type="InterPro" id="IPR035919">
    <property type="entry name" value="EAL_sf"/>
</dbReference>
<protein>
    <submittedName>
        <fullName evidence="5">EAL domain-containing protein</fullName>
    </submittedName>
</protein>
<dbReference type="InterPro" id="IPR000160">
    <property type="entry name" value="GGDEF_dom"/>
</dbReference>
<dbReference type="GO" id="GO:0071111">
    <property type="term" value="F:cyclic-guanylate-specific phosphodiesterase activity"/>
    <property type="evidence" value="ECO:0007669"/>
    <property type="project" value="InterPro"/>
</dbReference>
<accession>A0A977L0N6</accession>
<dbReference type="Proteomes" id="UP001065613">
    <property type="component" value="Chromosome"/>
</dbReference>
<dbReference type="AlphaFoldDB" id="A0A977L0N6"/>
<dbReference type="PANTHER" id="PTHR33121">
    <property type="entry name" value="CYCLIC DI-GMP PHOSPHODIESTERASE PDEF"/>
    <property type="match status" value="1"/>
</dbReference>
<dbReference type="SMART" id="SM00052">
    <property type="entry name" value="EAL"/>
    <property type="match status" value="1"/>
</dbReference>